<evidence type="ECO:0000259" key="1">
    <source>
        <dbReference type="Pfam" id="PF12697"/>
    </source>
</evidence>
<dbReference type="GO" id="GO:0016787">
    <property type="term" value="F:hydrolase activity"/>
    <property type="evidence" value="ECO:0007669"/>
    <property type="project" value="UniProtKB-KW"/>
</dbReference>
<proteinExistence type="predicted"/>
<evidence type="ECO:0000313" key="2">
    <source>
        <dbReference type="EMBL" id="MFC5909944.1"/>
    </source>
</evidence>
<sequence>MDESWDIRRSGPADAAHRALLLPGGMCTTEFYADLMAEPGPAAAGVALVAVTLPGFGRTPPPEDLDLENYARLMGEFAAAEGCDLVVGHSLGANVALEMVAGGHFSGPLVLLSPTFSRADEATFLTIMDQVGRLPALGPMAWSAMMKAMPTLMKHELPPARADALAADLANNDPEFCRRLVHRYYAYLDRYPSLVPRLSECGVPAWVVRGDHDEIGLRDVERRALHLIPGVTLVTVPEAGHLLLVEQPARVADVVVEAARSAS</sequence>
<dbReference type="SUPFAM" id="SSF53474">
    <property type="entry name" value="alpha/beta-Hydrolases"/>
    <property type="match status" value="1"/>
</dbReference>
<dbReference type="PANTHER" id="PTHR43194:SF2">
    <property type="entry name" value="PEROXISOMAL MEMBRANE PROTEIN LPX1"/>
    <property type="match status" value="1"/>
</dbReference>
<dbReference type="Pfam" id="PF12697">
    <property type="entry name" value="Abhydrolase_6"/>
    <property type="match status" value="1"/>
</dbReference>
<dbReference type="PANTHER" id="PTHR43194">
    <property type="entry name" value="HYDROLASE ALPHA/BETA FOLD FAMILY"/>
    <property type="match status" value="1"/>
</dbReference>
<accession>A0ABW1G5B0</accession>
<dbReference type="InterPro" id="IPR000073">
    <property type="entry name" value="AB_hydrolase_1"/>
</dbReference>
<dbReference type="Proteomes" id="UP001596174">
    <property type="component" value="Unassembled WGS sequence"/>
</dbReference>
<reference evidence="3" key="1">
    <citation type="journal article" date="2019" name="Int. J. Syst. Evol. Microbiol.">
        <title>The Global Catalogue of Microorganisms (GCM) 10K type strain sequencing project: providing services to taxonomists for standard genome sequencing and annotation.</title>
        <authorList>
            <consortium name="The Broad Institute Genomics Platform"/>
            <consortium name="The Broad Institute Genome Sequencing Center for Infectious Disease"/>
            <person name="Wu L."/>
            <person name="Ma J."/>
        </authorList>
    </citation>
    <scope>NUCLEOTIDE SEQUENCE [LARGE SCALE GENOMIC DNA]</scope>
    <source>
        <strain evidence="3">JCM 4816</strain>
    </source>
</reference>
<dbReference type="EMBL" id="JBHSQJ010000095">
    <property type="protein sequence ID" value="MFC5909944.1"/>
    <property type="molecule type" value="Genomic_DNA"/>
</dbReference>
<comment type="caution">
    <text evidence="2">The sequence shown here is derived from an EMBL/GenBank/DDBJ whole genome shotgun (WGS) entry which is preliminary data.</text>
</comment>
<keyword evidence="2" id="KW-0378">Hydrolase</keyword>
<feature type="domain" description="AB hydrolase-1" evidence="1">
    <location>
        <begin position="20"/>
        <end position="254"/>
    </location>
</feature>
<organism evidence="2 3">
    <name type="scientific">Streptacidiphilus monticola</name>
    <dbReference type="NCBI Taxonomy" id="2161674"/>
    <lineage>
        <taxon>Bacteria</taxon>
        <taxon>Bacillati</taxon>
        <taxon>Actinomycetota</taxon>
        <taxon>Actinomycetes</taxon>
        <taxon>Kitasatosporales</taxon>
        <taxon>Streptomycetaceae</taxon>
        <taxon>Streptacidiphilus</taxon>
    </lineage>
</organism>
<dbReference type="RefSeq" id="WP_380586215.1">
    <property type="nucleotide sequence ID" value="NZ_JBHSQJ010000095.1"/>
</dbReference>
<dbReference type="InterPro" id="IPR050228">
    <property type="entry name" value="Carboxylesterase_BioH"/>
</dbReference>
<keyword evidence="3" id="KW-1185">Reference proteome</keyword>
<dbReference type="InterPro" id="IPR029058">
    <property type="entry name" value="AB_hydrolase_fold"/>
</dbReference>
<evidence type="ECO:0000313" key="3">
    <source>
        <dbReference type="Proteomes" id="UP001596174"/>
    </source>
</evidence>
<dbReference type="Gene3D" id="3.40.50.1820">
    <property type="entry name" value="alpha/beta hydrolase"/>
    <property type="match status" value="1"/>
</dbReference>
<protein>
    <submittedName>
        <fullName evidence="2">Alpha/beta fold hydrolase</fullName>
    </submittedName>
</protein>
<gene>
    <name evidence="2" type="ORF">ACFP3V_22345</name>
</gene>
<name>A0ABW1G5B0_9ACTN</name>